<dbReference type="AlphaFoldDB" id="A0A4P9Y164"/>
<dbReference type="InterPro" id="IPR015507">
    <property type="entry name" value="rRNA-MeTfrase_E"/>
</dbReference>
<feature type="domain" description="Ribosomal RNA methyltransferase FtsJ" evidence="8">
    <location>
        <begin position="47"/>
        <end position="233"/>
    </location>
</feature>
<dbReference type="GO" id="GO:0005739">
    <property type="term" value="C:mitochondrion"/>
    <property type="evidence" value="ECO:0007669"/>
    <property type="project" value="TreeGrafter"/>
</dbReference>
<dbReference type="Pfam" id="PF01728">
    <property type="entry name" value="FtsJ"/>
    <property type="match status" value="1"/>
</dbReference>
<reference evidence="10" key="1">
    <citation type="journal article" date="2018" name="Nat. Microbiol.">
        <title>Leveraging single-cell genomics to expand the fungal tree of life.</title>
        <authorList>
            <person name="Ahrendt S.R."/>
            <person name="Quandt C.A."/>
            <person name="Ciobanu D."/>
            <person name="Clum A."/>
            <person name="Salamov A."/>
            <person name="Andreopoulos B."/>
            <person name="Cheng J.F."/>
            <person name="Woyke T."/>
            <person name="Pelin A."/>
            <person name="Henrissat B."/>
            <person name="Reynolds N.K."/>
            <person name="Benny G.L."/>
            <person name="Smith M.E."/>
            <person name="James T.Y."/>
            <person name="Grigoriev I.V."/>
        </authorList>
    </citation>
    <scope>NUCLEOTIDE SEQUENCE [LARGE SCALE GENOMIC DNA]</scope>
</reference>
<dbReference type="InterPro" id="IPR029063">
    <property type="entry name" value="SAM-dependent_MTases_sf"/>
</dbReference>
<keyword evidence="5 7" id="KW-0949">S-adenosyl-L-methionine</keyword>
<evidence type="ECO:0000256" key="5">
    <source>
        <dbReference type="ARBA" id="ARBA00022691"/>
    </source>
</evidence>
<evidence type="ECO:0000256" key="3">
    <source>
        <dbReference type="ARBA" id="ARBA00022603"/>
    </source>
</evidence>
<gene>
    <name evidence="9" type="ORF">BJ684DRAFT_21622</name>
</gene>
<dbReference type="Proteomes" id="UP000267251">
    <property type="component" value="Unassembled WGS sequence"/>
</dbReference>
<sequence length="239" mass="26031">MLWIRLGYPHASLSFLGSRQASTSSSKAWLARQMRDPYVKAAASSPYRARSAFKLLQLQEKYRLFTPGSRVLDCGASPGGWSQVAAQAVGKSSGGRVLAVDLLPMQPIPGVDFIQGDLAALEVQQKLINLLGHSSSTAVADAKPSIHVVLSDMAPSMTGNKQVDHARSMHLCELALAWAETFLLPGGHFVCKYFMGSEDLELRNRLRSLFQKVSIHKPAASRKDSSEYYLVAQVRKGSG</sequence>
<evidence type="ECO:0000256" key="1">
    <source>
        <dbReference type="ARBA" id="ARBA00009258"/>
    </source>
</evidence>
<dbReference type="HAMAP" id="MF_01547">
    <property type="entry name" value="RNA_methyltr_E"/>
    <property type="match status" value="1"/>
</dbReference>
<keyword evidence="10" id="KW-1185">Reference proteome</keyword>
<organism evidence="9 10">
    <name type="scientific">Piptocephalis cylindrospora</name>
    <dbReference type="NCBI Taxonomy" id="1907219"/>
    <lineage>
        <taxon>Eukaryota</taxon>
        <taxon>Fungi</taxon>
        <taxon>Fungi incertae sedis</taxon>
        <taxon>Zoopagomycota</taxon>
        <taxon>Zoopagomycotina</taxon>
        <taxon>Zoopagomycetes</taxon>
        <taxon>Zoopagales</taxon>
        <taxon>Piptocephalidaceae</taxon>
        <taxon>Piptocephalis</taxon>
    </lineage>
</organism>
<dbReference type="PANTHER" id="PTHR10920:SF18">
    <property type="entry name" value="RRNA METHYLTRANSFERASE 2, MITOCHONDRIAL"/>
    <property type="match status" value="1"/>
</dbReference>
<dbReference type="CDD" id="cd02440">
    <property type="entry name" value="AdoMet_MTases"/>
    <property type="match status" value="1"/>
</dbReference>
<dbReference type="EMBL" id="KZ988646">
    <property type="protein sequence ID" value="RKP11801.1"/>
    <property type="molecule type" value="Genomic_DNA"/>
</dbReference>
<dbReference type="FunFam" id="3.40.50.150:FF:000005">
    <property type="entry name" value="Ribosomal RNA large subunit methyltransferase E"/>
    <property type="match status" value="1"/>
</dbReference>
<dbReference type="SUPFAM" id="SSF53335">
    <property type="entry name" value="S-adenosyl-L-methionine-dependent methyltransferases"/>
    <property type="match status" value="1"/>
</dbReference>
<evidence type="ECO:0000259" key="8">
    <source>
        <dbReference type="Pfam" id="PF01728"/>
    </source>
</evidence>
<dbReference type="InterPro" id="IPR050082">
    <property type="entry name" value="RNA_methyltr_RlmE"/>
</dbReference>
<keyword evidence="2" id="KW-0698">rRNA processing</keyword>
<evidence type="ECO:0000256" key="6">
    <source>
        <dbReference type="ARBA" id="ARBA00041184"/>
    </source>
</evidence>
<dbReference type="PANTHER" id="PTHR10920">
    <property type="entry name" value="RIBOSOMAL RNA METHYLTRANSFERASE"/>
    <property type="match status" value="1"/>
</dbReference>
<dbReference type="Gene3D" id="3.40.50.150">
    <property type="entry name" value="Vaccinia Virus protein VP39"/>
    <property type="match status" value="1"/>
</dbReference>
<accession>A0A4P9Y164</accession>
<dbReference type="PIRSF" id="PIRSF005461">
    <property type="entry name" value="23S_rRNA_mtase"/>
    <property type="match status" value="1"/>
</dbReference>
<evidence type="ECO:0000313" key="9">
    <source>
        <dbReference type="EMBL" id="RKP11801.1"/>
    </source>
</evidence>
<dbReference type="GO" id="GO:0008650">
    <property type="term" value="F:rRNA (uridine-2'-O-)-methyltransferase activity"/>
    <property type="evidence" value="ECO:0007669"/>
    <property type="project" value="TreeGrafter"/>
</dbReference>
<dbReference type="InterPro" id="IPR002877">
    <property type="entry name" value="RNA_MeTrfase_FtsJ_dom"/>
</dbReference>
<evidence type="ECO:0000313" key="10">
    <source>
        <dbReference type="Proteomes" id="UP000267251"/>
    </source>
</evidence>
<evidence type="ECO:0000256" key="4">
    <source>
        <dbReference type="ARBA" id="ARBA00022679"/>
    </source>
</evidence>
<keyword evidence="3 9" id="KW-0489">Methyltransferase</keyword>
<name>A0A4P9Y164_9FUNG</name>
<evidence type="ECO:0000256" key="2">
    <source>
        <dbReference type="ARBA" id="ARBA00022552"/>
    </source>
</evidence>
<keyword evidence="4 9" id="KW-0808">Transferase</keyword>
<dbReference type="OrthoDB" id="20105at2759"/>
<feature type="active site" description="Proton acceptor" evidence="7">
    <location>
        <position position="192"/>
    </location>
</feature>
<evidence type="ECO:0000256" key="7">
    <source>
        <dbReference type="PIRSR" id="PIRSR005461-1"/>
    </source>
</evidence>
<proteinExistence type="inferred from homology"/>
<comment type="similarity">
    <text evidence="1">Belongs to the class I-like SAM-binding methyltransferase superfamily. RNA methyltransferase RlmE family.</text>
</comment>
<protein>
    <recommendedName>
        <fullName evidence="6">rRNA methyltransferase 2, mitochondrial</fullName>
    </recommendedName>
</protein>